<feature type="transmembrane region" description="Helical" evidence="1">
    <location>
        <begin position="78"/>
        <end position="95"/>
    </location>
</feature>
<evidence type="ECO:0000313" key="3">
    <source>
        <dbReference type="Proteomes" id="UP001209878"/>
    </source>
</evidence>
<accession>A0AAD9UD27</accession>
<dbReference type="Proteomes" id="UP001209878">
    <property type="component" value="Unassembled WGS sequence"/>
</dbReference>
<organism evidence="2 3">
    <name type="scientific">Ridgeia piscesae</name>
    <name type="common">Tubeworm</name>
    <dbReference type="NCBI Taxonomy" id="27915"/>
    <lineage>
        <taxon>Eukaryota</taxon>
        <taxon>Metazoa</taxon>
        <taxon>Spiralia</taxon>
        <taxon>Lophotrochozoa</taxon>
        <taxon>Annelida</taxon>
        <taxon>Polychaeta</taxon>
        <taxon>Sedentaria</taxon>
        <taxon>Canalipalpata</taxon>
        <taxon>Sabellida</taxon>
        <taxon>Siboglinidae</taxon>
        <taxon>Ridgeia</taxon>
    </lineage>
</organism>
<keyword evidence="1" id="KW-0472">Membrane</keyword>
<sequence length="99" mass="10547">MTRTLEGTHNVGTVGVFVAWIVVTVTLVNVFVTVAPREPSRTVFTAGCGIADGVTVTTVAVTLTVLAPLATQTRCNNGYIVGSTLVISLVVQYQYQVRY</sequence>
<keyword evidence="3" id="KW-1185">Reference proteome</keyword>
<gene>
    <name evidence="2" type="ORF">NP493_242g00003</name>
</gene>
<evidence type="ECO:0000256" key="1">
    <source>
        <dbReference type="SAM" id="Phobius"/>
    </source>
</evidence>
<feature type="transmembrane region" description="Helical" evidence="1">
    <location>
        <begin position="44"/>
        <end position="66"/>
    </location>
</feature>
<evidence type="ECO:0000313" key="2">
    <source>
        <dbReference type="EMBL" id="KAK2184938.1"/>
    </source>
</evidence>
<comment type="caution">
    <text evidence="2">The sequence shown here is derived from an EMBL/GenBank/DDBJ whole genome shotgun (WGS) entry which is preliminary data.</text>
</comment>
<dbReference type="AlphaFoldDB" id="A0AAD9UD27"/>
<proteinExistence type="predicted"/>
<keyword evidence="1" id="KW-0812">Transmembrane</keyword>
<reference evidence="2" key="1">
    <citation type="journal article" date="2023" name="Mol. Biol. Evol.">
        <title>Third-Generation Sequencing Reveals the Adaptive Role of the Epigenome in Three Deep-Sea Polychaetes.</title>
        <authorList>
            <person name="Perez M."/>
            <person name="Aroh O."/>
            <person name="Sun Y."/>
            <person name="Lan Y."/>
            <person name="Juniper S.K."/>
            <person name="Young C.R."/>
            <person name="Angers B."/>
            <person name="Qian P.Y."/>
        </authorList>
    </citation>
    <scope>NUCLEOTIDE SEQUENCE</scope>
    <source>
        <strain evidence="2">R07B-5</strain>
    </source>
</reference>
<feature type="transmembrane region" description="Helical" evidence="1">
    <location>
        <begin position="12"/>
        <end position="32"/>
    </location>
</feature>
<protein>
    <recommendedName>
        <fullName evidence="4">Transmembrane protein</fullName>
    </recommendedName>
</protein>
<name>A0AAD9UD27_RIDPI</name>
<evidence type="ECO:0008006" key="4">
    <source>
        <dbReference type="Google" id="ProtNLM"/>
    </source>
</evidence>
<keyword evidence="1" id="KW-1133">Transmembrane helix</keyword>
<dbReference type="EMBL" id="JAODUO010000248">
    <property type="protein sequence ID" value="KAK2184938.1"/>
    <property type="molecule type" value="Genomic_DNA"/>
</dbReference>